<dbReference type="GO" id="GO:0051225">
    <property type="term" value="P:spindle assembly"/>
    <property type="evidence" value="ECO:0007669"/>
    <property type="project" value="TreeGrafter"/>
</dbReference>
<evidence type="ECO:0000256" key="3">
    <source>
        <dbReference type="ARBA" id="ARBA00022701"/>
    </source>
</evidence>
<evidence type="ECO:0000259" key="7">
    <source>
        <dbReference type="Pfam" id="PF17681"/>
    </source>
</evidence>
<dbReference type="GO" id="GO:0051011">
    <property type="term" value="F:microtubule minus-end binding"/>
    <property type="evidence" value="ECO:0007669"/>
    <property type="project" value="TreeGrafter"/>
</dbReference>
<keyword evidence="9" id="KW-1185">Reference proteome</keyword>
<dbReference type="RefSeq" id="XP_066929214.1">
    <property type="nucleotide sequence ID" value="XM_067073113.1"/>
</dbReference>
<dbReference type="Proteomes" id="UP000594262">
    <property type="component" value="Unplaced"/>
</dbReference>
<comment type="similarity">
    <text evidence="1 5">Belongs to the TUBGCP family.</text>
</comment>
<dbReference type="OrthoDB" id="66546at2759"/>
<dbReference type="GO" id="GO:0005874">
    <property type="term" value="C:microtubule"/>
    <property type="evidence" value="ECO:0007669"/>
    <property type="project" value="UniProtKB-KW"/>
</dbReference>
<dbReference type="EnsemblMetazoa" id="CLYHEMT011816.1">
    <property type="protein sequence ID" value="CLYHEMP011816.1"/>
    <property type="gene ID" value="CLYHEMG011816"/>
</dbReference>
<dbReference type="InterPro" id="IPR041470">
    <property type="entry name" value="GCP_N"/>
</dbReference>
<reference evidence="8" key="1">
    <citation type="submission" date="2021-01" db="UniProtKB">
        <authorList>
            <consortium name="EnsemblMetazoa"/>
        </authorList>
    </citation>
    <scope>IDENTIFICATION</scope>
</reference>
<dbReference type="GO" id="GO:0000922">
    <property type="term" value="C:spindle pole"/>
    <property type="evidence" value="ECO:0007669"/>
    <property type="project" value="InterPro"/>
</dbReference>
<dbReference type="GO" id="GO:0000930">
    <property type="term" value="C:gamma-tubulin complex"/>
    <property type="evidence" value="ECO:0007669"/>
    <property type="project" value="TreeGrafter"/>
</dbReference>
<organism evidence="8 9">
    <name type="scientific">Clytia hemisphaerica</name>
    <dbReference type="NCBI Taxonomy" id="252671"/>
    <lineage>
        <taxon>Eukaryota</taxon>
        <taxon>Metazoa</taxon>
        <taxon>Cnidaria</taxon>
        <taxon>Hydrozoa</taxon>
        <taxon>Hydroidolina</taxon>
        <taxon>Leptothecata</taxon>
        <taxon>Obeliida</taxon>
        <taxon>Clytiidae</taxon>
        <taxon>Clytia</taxon>
    </lineage>
</organism>
<keyword evidence="4 5" id="KW-0206">Cytoskeleton</keyword>
<evidence type="ECO:0000256" key="2">
    <source>
        <dbReference type="ARBA" id="ARBA00022490"/>
    </source>
</evidence>
<dbReference type="InterPro" id="IPR059169">
    <property type="entry name" value="GCP5_N_ext"/>
</dbReference>
<proteinExistence type="inferred from homology"/>
<dbReference type="Pfam" id="PF04130">
    <property type="entry name" value="GCP_C_terminal"/>
    <property type="match status" value="1"/>
</dbReference>
<comment type="subcellular location">
    <subcellularLocation>
        <location evidence="5">Cytoplasm</location>
        <location evidence="5">Cytoskeleton</location>
        <location evidence="5">Microtubule organizing center</location>
    </subcellularLocation>
</comment>
<accession>A0A7M5VGK6</accession>
<evidence type="ECO:0000259" key="6">
    <source>
        <dbReference type="Pfam" id="PF04130"/>
    </source>
</evidence>
<dbReference type="AlphaFoldDB" id="A0A7M5VGK6"/>
<dbReference type="PANTHER" id="PTHR19302">
    <property type="entry name" value="GAMMA TUBULIN COMPLEX PROTEIN"/>
    <property type="match status" value="1"/>
</dbReference>
<keyword evidence="2 5" id="KW-0963">Cytoplasm</keyword>
<name>A0A7M5VGK6_9CNID</name>
<dbReference type="GO" id="GO:0007020">
    <property type="term" value="P:microtubule nucleation"/>
    <property type="evidence" value="ECO:0007669"/>
    <property type="project" value="InterPro"/>
</dbReference>
<feature type="domain" description="Gamma tubulin complex component C-terminal" evidence="6">
    <location>
        <begin position="688"/>
        <end position="1001"/>
    </location>
</feature>
<protein>
    <recommendedName>
        <fullName evidence="5">Gamma-tubulin complex component</fullName>
    </recommendedName>
</protein>
<evidence type="ECO:0000256" key="4">
    <source>
        <dbReference type="ARBA" id="ARBA00023212"/>
    </source>
</evidence>
<evidence type="ECO:0000313" key="9">
    <source>
        <dbReference type="Proteomes" id="UP000594262"/>
    </source>
</evidence>
<dbReference type="InterPro" id="IPR040457">
    <property type="entry name" value="GCP_C"/>
</dbReference>
<dbReference type="CDD" id="cd22572">
    <property type="entry name" value="GCP5_NTD"/>
    <property type="match status" value="1"/>
</dbReference>
<dbReference type="GO" id="GO:0043015">
    <property type="term" value="F:gamma-tubulin binding"/>
    <property type="evidence" value="ECO:0007669"/>
    <property type="project" value="InterPro"/>
</dbReference>
<dbReference type="GeneID" id="136816789"/>
<sequence length="1004" mass="117927">MAPISLKKGAVDILAGELIMHILQIERKSENFKISMEYVMSNFRFNRFLDVNSLDVSRSLTGLCSKFRVNSFDKKADYLEKKVEEFINLPLLEIDEKDNREVQTDAHYALLAFLMKLSNNPLNCEFKPKEEPKPVKEENTFNWTKYLLLGEEPLEIGANIDSDLEDDLYDSDNEIWQLSEDEDSAEDDEAQHLYDEVSEIQKQLKKFTEVNQYVEEKDWLREKVVPAYWIESEKSTFPFHVQGMKYINSNNQMCNNWELYKNQFTKVSNDPQLLSEKILVRETVWMLLGLENLHVYKFTGTKYDVNEDIVITHLTKETLSKFLTSFTEVGTKVVLLKRFTELCAQKYSEIPKTIQAFGYTISKYLSNRRETLIDLEKTLMEKDNATTLLTLKDDLADDISKVNFIYKIYNHAVVEGHEKYFTVTERVVHFLDVFYDFVCTLDNMGDSGTEKMMLVLPMFLDVCRPYLEDVGCWMATGQLPRDEEFMIYRTQNQVQGETRYWHELFLIRENRSTDGKSSKLVPRFLEKLQKQILVSGKSLGLLEEFVEFTSTVVATDSLYEEFKRSLKINIQKSNERYRHTHALDSTDHIPGDAVSEYISDSGIDPLLRANFHIMFNNVYQRMKTNKEQIAVESGKEEIQDLAILLRDCSCRPPMKRIIDQSLSPVVLGRYGKACVVLLELFKKEMKFLDHLAVMKNFFLMQATGEMYEFYTDIFEKAKHGRYWRDMSYLNIVLQDALQVNYPKLMGNLTVDYYSSKNNLSNAQLFDGLSLHYKVPWPVSIVLDQHAEDKYNEVFRFLFKVKRAIWVLEQLRFQELVYQGSYSQDHSDSEDEGIDYNTTTSTTRRGLKQHVLKDMILSGAHQKLKNRILVLRMKMLHVVRSFHFYLMTRIDDSIHQEFRVESARDLDEILEFHQKFLFSLRQRCFLHEKVARTKDALVRILNLSFELEELWRSSVAVLNVNQLMALEKEFFRCTSFLHSFFTTLSKRGSFPHFEFLATTMKFESR</sequence>
<dbReference type="GO" id="GO:0000278">
    <property type="term" value="P:mitotic cell cycle"/>
    <property type="evidence" value="ECO:0007669"/>
    <property type="project" value="TreeGrafter"/>
</dbReference>
<keyword evidence="3 5" id="KW-0493">Microtubule</keyword>
<evidence type="ECO:0000256" key="1">
    <source>
        <dbReference type="ARBA" id="ARBA00010337"/>
    </source>
</evidence>
<dbReference type="Pfam" id="PF17681">
    <property type="entry name" value="GCP_N_terminal"/>
    <property type="match status" value="1"/>
</dbReference>
<dbReference type="GO" id="GO:0051321">
    <property type="term" value="P:meiotic cell cycle"/>
    <property type="evidence" value="ECO:0007669"/>
    <property type="project" value="TreeGrafter"/>
</dbReference>
<dbReference type="GO" id="GO:0031122">
    <property type="term" value="P:cytoplasmic microtubule organization"/>
    <property type="evidence" value="ECO:0007669"/>
    <property type="project" value="TreeGrafter"/>
</dbReference>
<evidence type="ECO:0000313" key="8">
    <source>
        <dbReference type="EnsemblMetazoa" id="CLYHEMP011816.1"/>
    </source>
</evidence>
<dbReference type="InterPro" id="IPR007259">
    <property type="entry name" value="GCP"/>
</dbReference>
<dbReference type="InterPro" id="IPR042241">
    <property type="entry name" value="GCP_C_sf"/>
</dbReference>
<feature type="domain" description="Gamma tubulin complex component protein N-terminal" evidence="7">
    <location>
        <begin position="280"/>
        <end position="568"/>
    </location>
</feature>
<dbReference type="PANTHER" id="PTHR19302:SF33">
    <property type="entry name" value="GAMMA-TUBULIN COMPLEX COMPONENT 5"/>
    <property type="match status" value="1"/>
</dbReference>
<evidence type="ECO:0000256" key="5">
    <source>
        <dbReference type="RuleBase" id="RU363050"/>
    </source>
</evidence>
<dbReference type="Gene3D" id="1.20.120.1900">
    <property type="entry name" value="Gamma-tubulin complex, C-terminal domain"/>
    <property type="match status" value="1"/>
</dbReference>